<accession>A0ACB7GIS3</accession>
<proteinExistence type="predicted"/>
<evidence type="ECO:0000313" key="1">
    <source>
        <dbReference type="EMBL" id="KAG8640150.1"/>
    </source>
</evidence>
<dbReference type="Proteomes" id="UP000091857">
    <property type="component" value="Chromosome 13"/>
</dbReference>
<dbReference type="EMBL" id="CM004399">
    <property type="protein sequence ID" value="KAG8640150.1"/>
    <property type="molecule type" value="Genomic_DNA"/>
</dbReference>
<protein>
    <submittedName>
        <fullName evidence="1">Uncharacterized protein</fullName>
    </submittedName>
</protein>
<organism evidence="1 2">
    <name type="scientific">Manihot esculenta</name>
    <name type="common">Cassava</name>
    <name type="synonym">Jatropha manihot</name>
    <dbReference type="NCBI Taxonomy" id="3983"/>
    <lineage>
        <taxon>Eukaryota</taxon>
        <taxon>Viridiplantae</taxon>
        <taxon>Streptophyta</taxon>
        <taxon>Embryophyta</taxon>
        <taxon>Tracheophyta</taxon>
        <taxon>Spermatophyta</taxon>
        <taxon>Magnoliopsida</taxon>
        <taxon>eudicotyledons</taxon>
        <taxon>Gunneridae</taxon>
        <taxon>Pentapetalae</taxon>
        <taxon>rosids</taxon>
        <taxon>fabids</taxon>
        <taxon>Malpighiales</taxon>
        <taxon>Euphorbiaceae</taxon>
        <taxon>Crotonoideae</taxon>
        <taxon>Manihoteae</taxon>
        <taxon>Manihot</taxon>
    </lineage>
</organism>
<evidence type="ECO:0000313" key="2">
    <source>
        <dbReference type="Proteomes" id="UP000091857"/>
    </source>
</evidence>
<comment type="caution">
    <text evidence="1">The sequence shown here is derived from an EMBL/GenBank/DDBJ whole genome shotgun (WGS) entry which is preliminary data.</text>
</comment>
<gene>
    <name evidence="1" type="ORF">MANES_13G029600v8</name>
</gene>
<name>A0ACB7GIS3_MANES</name>
<keyword evidence="2" id="KW-1185">Reference proteome</keyword>
<sequence length="366" mass="40773">MFSLKFFVNWLMGLYSFLFLICVVCDFYLIQREQVQVDIEDRGSVIIDNDEDKILDAGAENDEADSGYYNNNDSFEDFTRNGMVKIGEGSPEHDLIKKTLLEGIGTHAKDTKIVAIHKNTVSGLAGKARWLTFRIFAQAVAARRAGNANLRFAWFGASKEKICQVISHGFSQCGETANGQSHGVGVSLSPAKFSIDGVASSVADENGLRHILLCRVVLGKMETIPAGSKQFQPSSTDFDSGVDNIAEPRRFTVWSAFMNSHIFPNYIISIKTPSFNGLNRNQARPLRPNSPWMSFPALLSILSKFLDPSQMTLIFKSHDDFKKNKITRLQLIRRVRKITGDKLLVDIIKSCKGKLVVRASSRGIKI</sequence>
<reference evidence="2" key="1">
    <citation type="journal article" date="2016" name="Nat. Biotechnol.">
        <title>Sequencing wild and cultivated cassava and related species reveals extensive interspecific hybridization and genetic diversity.</title>
        <authorList>
            <person name="Bredeson J.V."/>
            <person name="Lyons J.B."/>
            <person name="Prochnik S.E."/>
            <person name="Wu G.A."/>
            <person name="Ha C.M."/>
            <person name="Edsinger-Gonzales E."/>
            <person name="Grimwood J."/>
            <person name="Schmutz J."/>
            <person name="Rabbi I.Y."/>
            <person name="Egesi C."/>
            <person name="Nauluvula P."/>
            <person name="Lebot V."/>
            <person name="Ndunguru J."/>
            <person name="Mkamilo G."/>
            <person name="Bart R.S."/>
            <person name="Setter T.L."/>
            <person name="Gleadow R.M."/>
            <person name="Kulakow P."/>
            <person name="Ferguson M.E."/>
            <person name="Rounsley S."/>
            <person name="Rokhsar D.S."/>
        </authorList>
    </citation>
    <scope>NUCLEOTIDE SEQUENCE [LARGE SCALE GENOMIC DNA]</scope>
    <source>
        <strain evidence="2">cv. AM560-2</strain>
    </source>
</reference>